<dbReference type="OrthoDB" id="9797629at2"/>
<sequence>MNVNTDVLVPMTEANQNFSKVVRLVDEEGLAVIMKNNKPRYVVVEFSEYNEIQAARESRRDRISAVSEKIIDDNLEAFLELAK</sequence>
<name>A0A1M5Z7G0_9FIRM</name>
<organism evidence="3 4">
    <name type="scientific">Sporobacter termitidis DSM 10068</name>
    <dbReference type="NCBI Taxonomy" id="1123282"/>
    <lineage>
        <taxon>Bacteria</taxon>
        <taxon>Bacillati</taxon>
        <taxon>Bacillota</taxon>
        <taxon>Clostridia</taxon>
        <taxon>Eubacteriales</taxon>
        <taxon>Oscillospiraceae</taxon>
        <taxon>Sporobacter</taxon>
    </lineage>
</organism>
<keyword evidence="4" id="KW-1185">Reference proteome</keyword>
<proteinExistence type="inferred from homology"/>
<dbReference type="RefSeq" id="WP_073081342.1">
    <property type="nucleotide sequence ID" value="NZ_FQXV01000014.1"/>
</dbReference>
<dbReference type="InterPro" id="IPR036165">
    <property type="entry name" value="YefM-like_sf"/>
</dbReference>
<evidence type="ECO:0000256" key="2">
    <source>
        <dbReference type="RuleBase" id="RU362080"/>
    </source>
</evidence>
<comment type="similarity">
    <text evidence="1 2">Belongs to the phD/YefM antitoxin family.</text>
</comment>
<reference evidence="3 4" key="1">
    <citation type="submission" date="2016-11" db="EMBL/GenBank/DDBJ databases">
        <authorList>
            <person name="Jaros S."/>
            <person name="Januszkiewicz K."/>
            <person name="Wedrychowicz H."/>
        </authorList>
    </citation>
    <scope>NUCLEOTIDE SEQUENCE [LARGE SCALE GENOMIC DNA]</scope>
    <source>
        <strain evidence="3 4">DSM 10068</strain>
    </source>
</reference>
<dbReference type="SUPFAM" id="SSF143120">
    <property type="entry name" value="YefM-like"/>
    <property type="match status" value="1"/>
</dbReference>
<dbReference type="InterPro" id="IPR006442">
    <property type="entry name" value="Antitoxin_Phd/YefM"/>
</dbReference>
<comment type="function">
    <text evidence="2">Antitoxin component of a type II toxin-antitoxin (TA) system.</text>
</comment>
<evidence type="ECO:0000313" key="3">
    <source>
        <dbReference type="EMBL" id="SHI19823.1"/>
    </source>
</evidence>
<dbReference type="Gene3D" id="3.40.1620.10">
    <property type="entry name" value="YefM-like domain"/>
    <property type="match status" value="1"/>
</dbReference>
<dbReference type="Proteomes" id="UP000183995">
    <property type="component" value="Unassembled WGS sequence"/>
</dbReference>
<gene>
    <name evidence="3" type="ORF">SAMN02745823_03283</name>
</gene>
<accession>A0A1M5Z7G0</accession>
<dbReference type="NCBIfam" id="TIGR01552">
    <property type="entry name" value="phd_fam"/>
    <property type="match status" value="1"/>
</dbReference>
<dbReference type="Pfam" id="PF02604">
    <property type="entry name" value="PhdYeFM_antitox"/>
    <property type="match status" value="1"/>
</dbReference>
<evidence type="ECO:0000256" key="1">
    <source>
        <dbReference type="ARBA" id="ARBA00009981"/>
    </source>
</evidence>
<dbReference type="STRING" id="1123282.SAMN02745823_03283"/>
<dbReference type="EMBL" id="FQXV01000014">
    <property type="protein sequence ID" value="SHI19823.1"/>
    <property type="molecule type" value="Genomic_DNA"/>
</dbReference>
<protein>
    <recommendedName>
        <fullName evidence="2">Antitoxin</fullName>
    </recommendedName>
</protein>
<evidence type="ECO:0000313" key="4">
    <source>
        <dbReference type="Proteomes" id="UP000183995"/>
    </source>
</evidence>
<dbReference type="AlphaFoldDB" id="A0A1M5Z7G0"/>